<comment type="caution">
    <text evidence="2">The sequence shown here is derived from an EMBL/GenBank/DDBJ whole genome shotgun (WGS) entry which is preliminary data.</text>
</comment>
<proteinExistence type="predicted"/>
<feature type="transmembrane region" description="Helical" evidence="1">
    <location>
        <begin position="30"/>
        <end position="56"/>
    </location>
</feature>
<dbReference type="Proteomes" id="UP000237000">
    <property type="component" value="Unassembled WGS sequence"/>
</dbReference>
<keyword evidence="3" id="KW-1185">Reference proteome</keyword>
<dbReference type="EMBL" id="JXTC01000184">
    <property type="protein sequence ID" value="PON83047.1"/>
    <property type="molecule type" value="Genomic_DNA"/>
</dbReference>
<dbReference type="AlphaFoldDB" id="A0A2P5EBX6"/>
<evidence type="ECO:0000313" key="2">
    <source>
        <dbReference type="EMBL" id="PON83047.1"/>
    </source>
</evidence>
<name>A0A2P5EBX6_TREOI</name>
<evidence type="ECO:0008006" key="4">
    <source>
        <dbReference type="Google" id="ProtNLM"/>
    </source>
</evidence>
<gene>
    <name evidence="2" type="ORF">TorRG33x02_211560</name>
</gene>
<organism evidence="2 3">
    <name type="scientific">Trema orientale</name>
    <name type="common">Charcoal tree</name>
    <name type="synonym">Celtis orientalis</name>
    <dbReference type="NCBI Taxonomy" id="63057"/>
    <lineage>
        <taxon>Eukaryota</taxon>
        <taxon>Viridiplantae</taxon>
        <taxon>Streptophyta</taxon>
        <taxon>Embryophyta</taxon>
        <taxon>Tracheophyta</taxon>
        <taxon>Spermatophyta</taxon>
        <taxon>Magnoliopsida</taxon>
        <taxon>eudicotyledons</taxon>
        <taxon>Gunneridae</taxon>
        <taxon>Pentapetalae</taxon>
        <taxon>rosids</taxon>
        <taxon>fabids</taxon>
        <taxon>Rosales</taxon>
        <taxon>Cannabaceae</taxon>
        <taxon>Trema</taxon>
    </lineage>
</organism>
<keyword evidence="1" id="KW-0812">Transmembrane</keyword>
<dbReference type="InParanoid" id="A0A2P5EBX6"/>
<evidence type="ECO:0000313" key="3">
    <source>
        <dbReference type="Proteomes" id="UP000237000"/>
    </source>
</evidence>
<evidence type="ECO:0000256" key="1">
    <source>
        <dbReference type="SAM" id="Phobius"/>
    </source>
</evidence>
<accession>A0A2P5EBX6</accession>
<keyword evidence="1" id="KW-1133">Transmembrane helix</keyword>
<sequence>LLDPLSISNSLTYSLSCIHSRSRLVRHQFIIIPTFFVFLVIVFVLFLVFFLVLIVIHLVHPLHLLRPATIARRRRRRRRRRPLLLRLHHERHRILRFRKLASRGGIEVLVLLPVESVQLVEVGTRLGILRPLLVALLHLLEVLVDVLPLLLAPLRVPVVPELPHRRRDLLPQRSFRPVLLVLGVQIGSQLDQCVHLRFRPPRRAC</sequence>
<protein>
    <recommendedName>
        <fullName evidence="4">Transmembrane protein</fullName>
    </recommendedName>
</protein>
<reference evidence="3" key="1">
    <citation type="submission" date="2016-06" db="EMBL/GenBank/DDBJ databases">
        <title>Parallel loss of symbiosis genes in relatives of nitrogen-fixing non-legume Parasponia.</title>
        <authorList>
            <person name="Van Velzen R."/>
            <person name="Holmer R."/>
            <person name="Bu F."/>
            <person name="Rutten L."/>
            <person name="Van Zeijl A."/>
            <person name="Liu W."/>
            <person name="Santuari L."/>
            <person name="Cao Q."/>
            <person name="Sharma T."/>
            <person name="Shen D."/>
            <person name="Roswanjaya Y."/>
            <person name="Wardhani T."/>
            <person name="Kalhor M.S."/>
            <person name="Jansen J."/>
            <person name="Van den Hoogen J."/>
            <person name="Gungor B."/>
            <person name="Hartog M."/>
            <person name="Hontelez J."/>
            <person name="Verver J."/>
            <person name="Yang W.-C."/>
            <person name="Schijlen E."/>
            <person name="Repin R."/>
            <person name="Schilthuizen M."/>
            <person name="Schranz E."/>
            <person name="Heidstra R."/>
            <person name="Miyata K."/>
            <person name="Fedorova E."/>
            <person name="Kohlen W."/>
            <person name="Bisseling T."/>
            <person name="Smit S."/>
            <person name="Geurts R."/>
        </authorList>
    </citation>
    <scope>NUCLEOTIDE SEQUENCE [LARGE SCALE GENOMIC DNA]</scope>
    <source>
        <strain evidence="3">cv. RG33-2</strain>
    </source>
</reference>
<dbReference type="OrthoDB" id="10544188at2759"/>
<keyword evidence="1" id="KW-0472">Membrane</keyword>
<feature type="non-terminal residue" evidence="2">
    <location>
        <position position="1"/>
    </location>
</feature>